<dbReference type="InterPro" id="IPR036691">
    <property type="entry name" value="Endo/exonu/phosph_ase_sf"/>
</dbReference>
<dbReference type="Gene3D" id="3.30.420.10">
    <property type="entry name" value="Ribonuclease H-like superfamily/Ribonuclease H"/>
    <property type="match status" value="1"/>
</dbReference>
<keyword evidence="5" id="KW-1185">Reference proteome</keyword>
<dbReference type="InterPro" id="IPR012337">
    <property type="entry name" value="RNaseH-like_sf"/>
</dbReference>
<dbReference type="SUPFAM" id="SSF56219">
    <property type="entry name" value="DNase I-like"/>
    <property type="match status" value="1"/>
</dbReference>
<dbReference type="AlphaFoldDB" id="A0AAV1D6N8"/>
<dbReference type="Pfam" id="PF13456">
    <property type="entry name" value="RVT_3"/>
    <property type="match status" value="1"/>
</dbReference>
<dbReference type="InterPro" id="IPR036397">
    <property type="entry name" value="RNaseH_sf"/>
</dbReference>
<dbReference type="GO" id="GO:0003676">
    <property type="term" value="F:nucleic acid binding"/>
    <property type="evidence" value="ECO:0007669"/>
    <property type="project" value="InterPro"/>
</dbReference>
<feature type="domain" description="RNase H type-1" evidence="2">
    <location>
        <begin position="990"/>
        <end position="1106"/>
    </location>
</feature>
<dbReference type="GO" id="GO:0004523">
    <property type="term" value="F:RNA-DNA hybrid ribonuclease activity"/>
    <property type="evidence" value="ECO:0007669"/>
    <property type="project" value="InterPro"/>
</dbReference>
<dbReference type="Proteomes" id="UP001161247">
    <property type="component" value="Chromosome 4"/>
</dbReference>
<feature type="region of interest" description="Disordered" evidence="1">
    <location>
        <begin position="413"/>
        <end position="435"/>
    </location>
</feature>
<evidence type="ECO:0000259" key="3">
    <source>
        <dbReference type="Pfam" id="PF14111"/>
    </source>
</evidence>
<dbReference type="SUPFAM" id="SSF53098">
    <property type="entry name" value="Ribonuclease H-like"/>
    <property type="match status" value="1"/>
</dbReference>
<evidence type="ECO:0000259" key="2">
    <source>
        <dbReference type="Pfam" id="PF13456"/>
    </source>
</evidence>
<dbReference type="PANTHER" id="PTHR31286:SF180">
    <property type="entry name" value="OS10G0362600 PROTEIN"/>
    <property type="match status" value="1"/>
</dbReference>
<gene>
    <name evidence="4" type="ORF">OLC1_LOCUS11957</name>
</gene>
<dbReference type="InterPro" id="IPR002156">
    <property type="entry name" value="RNaseH_domain"/>
</dbReference>
<dbReference type="EMBL" id="OX459121">
    <property type="protein sequence ID" value="CAI9102639.1"/>
    <property type="molecule type" value="Genomic_DNA"/>
</dbReference>
<dbReference type="CDD" id="cd06222">
    <property type="entry name" value="RNase_H_like"/>
    <property type="match status" value="1"/>
</dbReference>
<dbReference type="Pfam" id="PF14111">
    <property type="entry name" value="DUF4283"/>
    <property type="match status" value="1"/>
</dbReference>
<protein>
    <submittedName>
        <fullName evidence="4">OLC1v1000938C1</fullName>
    </submittedName>
</protein>
<name>A0AAV1D6N8_OLDCO</name>
<dbReference type="InterPro" id="IPR025558">
    <property type="entry name" value="DUF4283"/>
</dbReference>
<dbReference type="Gene3D" id="3.60.10.10">
    <property type="entry name" value="Endonuclease/exonuclease/phosphatase"/>
    <property type="match status" value="1"/>
</dbReference>
<dbReference type="PANTHER" id="PTHR31286">
    <property type="entry name" value="GLYCINE-RICH CELL WALL STRUCTURAL PROTEIN 1.8-LIKE"/>
    <property type="match status" value="1"/>
</dbReference>
<proteinExistence type="predicted"/>
<sequence>MAGSSPPVAPSEPPRSFASFFQKPFNVVDNKDSLIKPIKFINDTPTLEYEEDEFERLVAPHRLCLVGKFSYGRPKMDEIHKEFKKIGFNGAYTLGLMNPRHVLIRFEQEDDYQRCWIRTFWNIGGFSVRILKWTPGFRFEEDPPVVPIWVSLFDLPIEYMHPEVIYSMATALGQPLKVDTPTLNMTRPSVARFCVGVDLTKELVKSVKIGKKGRKHEQFFTFEHVPFYCQKCCKIGHKESDCRMGKPSQKNPLVRPTESTEAGGKKQDLEVEIVNLNPLIVKSNATTLQSTETITPQLPAKTLAPQLPPKTLMPREPATSSGLSVHDKALIPVDLQESPVPNVGKIVTEKLTTTTTGSLNLITVAQPSNPFSVLRNLGNDDTAMIEDSEEEEHMSLVPKPMGEMLCEDSVTGTVSEDDEEESAAEEFSWSKGERDGAHVERSETVSFLVLLEPMLPSNELEVIRRQLRFDYDFSSSSRKIWVLCKKGIRMTLLGGSEQALHLEIEHQSLNLVTLVSAVYAKSTRVARRELWTELQGFRHHHPDSLWLVGGDFNIIHSLDEYSGVSVQDQEAIDEFNSFIEASSLTELLAVGEDFTWGVKVRGLLLIKHVLSAIPIHVFAAIEPPKSILNAIAHRCQRFYGKEWKVMEKNTGDPGTGLPTQCWKMVLDCAIFKRFCKPFPLKYGGRLNISKAFGQISCSLHRILRGKELLGAGLPKLIILHHLFQRCWCIREIVASGLINGQVWAVYGTSRIRNLQCQILQSGSFSQWKIFTYKRFGDDWRIELFMSWRKWIYPSMRGKTSSSGSRPHWEYSQSSPNMKHCGGGKLKTLACGMYGINSFLCASPSSCGSLVIHFSLLRRIYVEWAYTCNHQFAGSVAHGSSLGEYLNSWWISGNFKTAIGVIKNVLPSFIVWELWKVRNKFFFENVDSTFSGVVKAVKEHLHGMMLVHRLKARNVVERESLQLIFPNTPFCLKQKKVRKVSWQQQRKHVLNTDGSSNSQAAGYGFVIRGEKGFFLYGEAGFLGSGDSLQAEVYGLLFGVRKCEHLDLFQVEVQTDNQFLANILATGGPCPWRFYFELREIRAILERRDYSIHHIYREANAVADSLARCASDEVSAEFFSLGDLPNFTRGLITLDQQSMPYVRVR</sequence>
<reference evidence="4" key="1">
    <citation type="submission" date="2023-03" db="EMBL/GenBank/DDBJ databases">
        <authorList>
            <person name="Julca I."/>
        </authorList>
    </citation>
    <scope>NUCLEOTIDE SEQUENCE</scope>
</reference>
<evidence type="ECO:0000256" key="1">
    <source>
        <dbReference type="SAM" id="MobiDB-lite"/>
    </source>
</evidence>
<feature type="domain" description="DUF4283" evidence="3">
    <location>
        <begin position="61"/>
        <end position="141"/>
    </location>
</feature>
<accession>A0AAV1D6N8</accession>
<organism evidence="4 5">
    <name type="scientific">Oldenlandia corymbosa var. corymbosa</name>
    <dbReference type="NCBI Taxonomy" id="529605"/>
    <lineage>
        <taxon>Eukaryota</taxon>
        <taxon>Viridiplantae</taxon>
        <taxon>Streptophyta</taxon>
        <taxon>Embryophyta</taxon>
        <taxon>Tracheophyta</taxon>
        <taxon>Spermatophyta</taxon>
        <taxon>Magnoliopsida</taxon>
        <taxon>eudicotyledons</taxon>
        <taxon>Gunneridae</taxon>
        <taxon>Pentapetalae</taxon>
        <taxon>asterids</taxon>
        <taxon>lamiids</taxon>
        <taxon>Gentianales</taxon>
        <taxon>Rubiaceae</taxon>
        <taxon>Rubioideae</taxon>
        <taxon>Spermacoceae</taxon>
        <taxon>Hedyotis-Oldenlandia complex</taxon>
        <taxon>Oldenlandia</taxon>
    </lineage>
</organism>
<feature type="region of interest" description="Disordered" evidence="1">
    <location>
        <begin position="244"/>
        <end position="264"/>
    </location>
</feature>
<evidence type="ECO:0000313" key="5">
    <source>
        <dbReference type="Proteomes" id="UP001161247"/>
    </source>
</evidence>
<feature type="compositionally biased region" description="Acidic residues" evidence="1">
    <location>
        <begin position="415"/>
        <end position="424"/>
    </location>
</feature>
<dbReference type="InterPro" id="IPR044730">
    <property type="entry name" value="RNase_H-like_dom_plant"/>
</dbReference>
<evidence type="ECO:0000313" key="4">
    <source>
        <dbReference type="EMBL" id="CAI9102639.1"/>
    </source>
</evidence>
<dbReference type="InterPro" id="IPR040256">
    <property type="entry name" value="At4g02000-like"/>
</dbReference>